<evidence type="ECO:0000313" key="3">
    <source>
        <dbReference type="Proteomes" id="UP000231019"/>
    </source>
</evidence>
<evidence type="ECO:0000313" key="2">
    <source>
        <dbReference type="EMBL" id="PIW17067.1"/>
    </source>
</evidence>
<dbReference type="AlphaFoldDB" id="A0A2M7G547"/>
<feature type="domain" description="PPM-type phosphatase" evidence="1">
    <location>
        <begin position="4"/>
        <end position="248"/>
    </location>
</feature>
<dbReference type="InterPro" id="IPR001932">
    <property type="entry name" value="PPM-type_phosphatase-like_dom"/>
</dbReference>
<organism evidence="2 3">
    <name type="scientific">bacterium (Candidatus Blackallbacteria) CG17_big_fil_post_rev_8_21_14_2_50_48_46</name>
    <dbReference type="NCBI Taxonomy" id="2014261"/>
    <lineage>
        <taxon>Bacteria</taxon>
        <taxon>Candidatus Blackallbacteria</taxon>
    </lineage>
</organism>
<dbReference type="SMART" id="SM00331">
    <property type="entry name" value="PP2C_SIG"/>
    <property type="match status" value="1"/>
</dbReference>
<dbReference type="GO" id="GO:0004722">
    <property type="term" value="F:protein serine/threonine phosphatase activity"/>
    <property type="evidence" value="ECO:0007669"/>
    <property type="project" value="InterPro"/>
</dbReference>
<dbReference type="Proteomes" id="UP000231019">
    <property type="component" value="Unassembled WGS sequence"/>
</dbReference>
<dbReference type="InterPro" id="IPR015655">
    <property type="entry name" value="PP2C"/>
</dbReference>
<dbReference type="SMART" id="SM00332">
    <property type="entry name" value="PP2Cc"/>
    <property type="match status" value="1"/>
</dbReference>
<dbReference type="SUPFAM" id="SSF81606">
    <property type="entry name" value="PP2C-like"/>
    <property type="match status" value="1"/>
</dbReference>
<dbReference type="Gene3D" id="3.60.40.10">
    <property type="entry name" value="PPM-type phosphatase domain"/>
    <property type="match status" value="1"/>
</dbReference>
<accession>A0A2M7G547</accession>
<dbReference type="PANTHER" id="PTHR47992">
    <property type="entry name" value="PROTEIN PHOSPHATASE"/>
    <property type="match status" value="1"/>
</dbReference>
<sequence length="249" mass="26966">MVRAAGVTDVGKVRQINQDSFEILEDQHIYIVADGMGGHAAGDQASRIAVKTINEILSAYDFSTEALDAEENSPLAIEELIRYALQEANEQILLASLSNQHLQGMGTTAIVAIAYNGSVFIGHVGDSRTYLIRNQQLSQLTEDHSVVQQLVRAGAISEEEAAVHPYKNVITRCLGMQANVEPDTMELVLQPGDRILMCSDGLSNMVTNATMQEVVLANEDPLPACEKLIALANENGGTDNITVLLLYND</sequence>
<evidence type="ECO:0000259" key="1">
    <source>
        <dbReference type="PROSITE" id="PS51746"/>
    </source>
</evidence>
<name>A0A2M7G547_9BACT</name>
<protein>
    <submittedName>
        <fullName evidence="2">Serine/threonine protein phosphatase</fullName>
    </submittedName>
</protein>
<comment type="caution">
    <text evidence="2">The sequence shown here is derived from an EMBL/GenBank/DDBJ whole genome shotgun (WGS) entry which is preliminary data.</text>
</comment>
<dbReference type="EMBL" id="PFFQ01000031">
    <property type="protein sequence ID" value="PIW17067.1"/>
    <property type="molecule type" value="Genomic_DNA"/>
</dbReference>
<dbReference type="Pfam" id="PF13672">
    <property type="entry name" value="PP2C_2"/>
    <property type="match status" value="1"/>
</dbReference>
<dbReference type="NCBIfam" id="NF033484">
    <property type="entry name" value="Stp1_PP2C_phos"/>
    <property type="match status" value="1"/>
</dbReference>
<proteinExistence type="predicted"/>
<gene>
    <name evidence="2" type="ORF">COW36_10535</name>
</gene>
<dbReference type="CDD" id="cd00143">
    <property type="entry name" value="PP2Cc"/>
    <property type="match status" value="1"/>
</dbReference>
<dbReference type="PROSITE" id="PS51746">
    <property type="entry name" value="PPM_2"/>
    <property type="match status" value="1"/>
</dbReference>
<dbReference type="InterPro" id="IPR036457">
    <property type="entry name" value="PPM-type-like_dom_sf"/>
</dbReference>
<reference evidence="2 3" key="1">
    <citation type="submission" date="2017-09" db="EMBL/GenBank/DDBJ databases">
        <title>Depth-based differentiation of microbial function through sediment-hosted aquifers and enrichment of novel symbionts in the deep terrestrial subsurface.</title>
        <authorList>
            <person name="Probst A.J."/>
            <person name="Ladd B."/>
            <person name="Jarett J.K."/>
            <person name="Geller-Mcgrath D.E."/>
            <person name="Sieber C.M."/>
            <person name="Emerson J.B."/>
            <person name="Anantharaman K."/>
            <person name="Thomas B.C."/>
            <person name="Malmstrom R."/>
            <person name="Stieglmeier M."/>
            <person name="Klingl A."/>
            <person name="Woyke T."/>
            <person name="Ryan C.M."/>
            <person name="Banfield J.F."/>
        </authorList>
    </citation>
    <scope>NUCLEOTIDE SEQUENCE [LARGE SCALE GENOMIC DNA]</scope>
    <source>
        <strain evidence="2">CG17_big_fil_post_rev_8_21_14_2_50_48_46</strain>
    </source>
</reference>